<evidence type="ECO:0000313" key="3">
    <source>
        <dbReference type="EMBL" id="MFC0262522.1"/>
    </source>
</evidence>
<dbReference type="RefSeq" id="WP_382386972.1">
    <property type="nucleotide sequence ID" value="NZ_JBHLWI010000017.1"/>
</dbReference>
<evidence type="ECO:0000313" key="4">
    <source>
        <dbReference type="Proteomes" id="UP001589797"/>
    </source>
</evidence>
<name>A0ABV6FRN5_9BACT</name>
<dbReference type="PROSITE" id="PS51257">
    <property type="entry name" value="PROKAR_LIPOPROTEIN"/>
    <property type="match status" value="1"/>
</dbReference>
<sequence>MLRDISKFFSVLFLVLLIFFSACQKEEEPQLDVLQAKEIIDLSYGDHPRHKMDVFLPENRSMENTRLLIWIHGGAWVDGDKGEFVNFKPWFEAVQENYAYVSLNYRLFDAFRGIDKFPAQEEDIIRAMNFIKSKLSEWQVSEQVVLSGGSAGGHLALLHSYKHNEDGLVKVAAAVFPPTELLTVGAVNPVIDLLMRQIIGSPQSNRQQYLDASPVNYVNSQSVPTTFFHGDADNVVPIAQSYLLEDTLKAFGVPFYREYYPGQGHGFTDATYRDMIAQIERFISEQL</sequence>
<dbReference type="EMBL" id="JBHLWI010000017">
    <property type="protein sequence ID" value="MFC0262522.1"/>
    <property type="molecule type" value="Genomic_DNA"/>
</dbReference>
<accession>A0ABV6FRN5</accession>
<protein>
    <submittedName>
        <fullName evidence="3">Prolyl oligopeptidase family serine peptidase</fullName>
    </submittedName>
</protein>
<dbReference type="InterPro" id="IPR049492">
    <property type="entry name" value="BD-FAE-like_dom"/>
</dbReference>
<dbReference type="Gene3D" id="3.40.50.1820">
    <property type="entry name" value="alpha/beta hydrolase"/>
    <property type="match status" value="1"/>
</dbReference>
<dbReference type="Pfam" id="PF20434">
    <property type="entry name" value="BD-FAE"/>
    <property type="match status" value="1"/>
</dbReference>
<dbReference type="Proteomes" id="UP001589797">
    <property type="component" value="Unassembled WGS sequence"/>
</dbReference>
<comment type="caution">
    <text evidence="3">The sequence shown here is derived from an EMBL/GenBank/DDBJ whole genome shotgun (WGS) entry which is preliminary data.</text>
</comment>
<keyword evidence="1" id="KW-0378">Hydrolase</keyword>
<dbReference type="InterPro" id="IPR029058">
    <property type="entry name" value="AB_hydrolase_fold"/>
</dbReference>
<gene>
    <name evidence="3" type="ORF">ACFFIP_07475</name>
</gene>
<dbReference type="PANTHER" id="PTHR48081">
    <property type="entry name" value="AB HYDROLASE SUPERFAMILY PROTEIN C4A8.06C"/>
    <property type="match status" value="1"/>
</dbReference>
<dbReference type="PANTHER" id="PTHR48081:SF13">
    <property type="entry name" value="ALPHA_BETA HYDROLASE"/>
    <property type="match status" value="1"/>
</dbReference>
<keyword evidence="4" id="KW-1185">Reference proteome</keyword>
<dbReference type="SUPFAM" id="SSF53474">
    <property type="entry name" value="alpha/beta-Hydrolases"/>
    <property type="match status" value="1"/>
</dbReference>
<evidence type="ECO:0000259" key="2">
    <source>
        <dbReference type="Pfam" id="PF20434"/>
    </source>
</evidence>
<evidence type="ECO:0000256" key="1">
    <source>
        <dbReference type="ARBA" id="ARBA00022801"/>
    </source>
</evidence>
<dbReference type="InterPro" id="IPR050300">
    <property type="entry name" value="GDXG_lipolytic_enzyme"/>
</dbReference>
<organism evidence="3 4">
    <name type="scientific">Fontibacter flavus</name>
    <dbReference type="NCBI Taxonomy" id="654838"/>
    <lineage>
        <taxon>Bacteria</taxon>
        <taxon>Pseudomonadati</taxon>
        <taxon>Bacteroidota</taxon>
        <taxon>Cytophagia</taxon>
        <taxon>Cytophagales</taxon>
        <taxon>Cyclobacteriaceae</taxon>
        <taxon>Fontibacter</taxon>
    </lineage>
</organism>
<reference evidence="3 4" key="1">
    <citation type="submission" date="2024-09" db="EMBL/GenBank/DDBJ databases">
        <authorList>
            <person name="Sun Q."/>
            <person name="Mori K."/>
        </authorList>
    </citation>
    <scope>NUCLEOTIDE SEQUENCE [LARGE SCALE GENOMIC DNA]</scope>
    <source>
        <strain evidence="3 4">CCM 7650</strain>
    </source>
</reference>
<feature type="domain" description="BD-FAE-like" evidence="2">
    <location>
        <begin position="52"/>
        <end position="248"/>
    </location>
</feature>
<proteinExistence type="predicted"/>